<evidence type="ECO:0000313" key="7">
    <source>
        <dbReference type="EMBL" id="VEH86045.1"/>
    </source>
</evidence>
<dbReference type="InterPro" id="IPR018490">
    <property type="entry name" value="cNMP-bd_dom_sf"/>
</dbReference>
<evidence type="ECO:0000256" key="1">
    <source>
        <dbReference type="ARBA" id="ARBA00023015"/>
    </source>
</evidence>
<keyword evidence="1" id="KW-0805">Transcription regulation</keyword>
<dbReference type="Pfam" id="PF00027">
    <property type="entry name" value="cNMP_binding"/>
    <property type="match status" value="1"/>
</dbReference>
<dbReference type="PRINTS" id="PR00034">
    <property type="entry name" value="HTHCRP"/>
</dbReference>
<feature type="domain" description="HTH crp-type" evidence="5">
    <location>
        <begin position="153"/>
        <end position="225"/>
    </location>
</feature>
<protein>
    <submittedName>
        <fullName evidence="6">Transcriptional regulator, crp family</fullName>
    </submittedName>
</protein>
<dbReference type="OrthoDB" id="7643467at2"/>
<evidence type="ECO:0000256" key="2">
    <source>
        <dbReference type="ARBA" id="ARBA00023125"/>
    </source>
</evidence>
<dbReference type="Proteomes" id="UP000054859">
    <property type="component" value="Unassembled WGS sequence"/>
</dbReference>
<dbReference type="InterPro" id="IPR012318">
    <property type="entry name" value="HTH_CRP"/>
</dbReference>
<keyword evidence="7" id="KW-0614">Plasmid</keyword>
<sequence length="239" mass="26997">MMFNLDSSPPIASCTACALENFCQKESAFFNYSALNTCQKYYKPGDKIVKDGDTLGNIFIIQEGSAKAVHLLSSGKEQIVCFYLPGEPIGFNAITTKKHPYTVITITPTVVCQIPYQRLLEQIYVSPELQSVLLNVVESASHYAFNHTYSSLVPVGERVSIFFIDLVNRLQKVYASFPLPLPMQKQEIANFLGITAETISRWISLFQKENLLRLLNKEILFIDKEKLQNVKITSLPFDK</sequence>
<dbReference type="InterPro" id="IPR036390">
    <property type="entry name" value="WH_DNA-bd_sf"/>
</dbReference>
<dbReference type="Gene3D" id="1.10.10.10">
    <property type="entry name" value="Winged helix-like DNA-binding domain superfamily/Winged helix DNA-binding domain"/>
    <property type="match status" value="1"/>
</dbReference>
<gene>
    <name evidence="7" type="primary">fnr</name>
    <name evidence="6" type="ORF">Lade_1327</name>
    <name evidence="7" type="ORF">NCTC12735_01691</name>
</gene>
<evidence type="ECO:0000259" key="4">
    <source>
        <dbReference type="PROSITE" id="PS50042"/>
    </source>
</evidence>
<dbReference type="EMBL" id="LR134433">
    <property type="protein sequence ID" value="VEH86045.1"/>
    <property type="molecule type" value="Genomic_DNA"/>
</dbReference>
<dbReference type="CDD" id="cd00038">
    <property type="entry name" value="CAP_ED"/>
    <property type="match status" value="1"/>
</dbReference>
<dbReference type="SMART" id="SM00419">
    <property type="entry name" value="HTH_CRP"/>
    <property type="match status" value="1"/>
</dbReference>
<evidence type="ECO:0000313" key="6">
    <source>
        <dbReference type="EMBL" id="KTC65305.1"/>
    </source>
</evidence>
<proteinExistence type="predicted"/>
<dbReference type="InterPro" id="IPR000595">
    <property type="entry name" value="cNMP-bd_dom"/>
</dbReference>
<dbReference type="RefSeq" id="WP_084758858.1">
    <property type="nucleotide sequence ID" value="NZ_CAAAHS010000017.1"/>
</dbReference>
<evidence type="ECO:0000256" key="3">
    <source>
        <dbReference type="ARBA" id="ARBA00023163"/>
    </source>
</evidence>
<dbReference type="PANTHER" id="PTHR24567:SF28">
    <property type="entry name" value="LISTERIOLYSIN REGULATORY PROTEIN"/>
    <property type="match status" value="1"/>
</dbReference>
<dbReference type="GO" id="GO:0003700">
    <property type="term" value="F:DNA-binding transcription factor activity"/>
    <property type="evidence" value="ECO:0007669"/>
    <property type="project" value="TreeGrafter"/>
</dbReference>
<dbReference type="STRING" id="45056.Lade_1327"/>
<dbReference type="Pfam" id="PF13545">
    <property type="entry name" value="HTH_Crp_2"/>
    <property type="match status" value="1"/>
</dbReference>
<dbReference type="InterPro" id="IPR050397">
    <property type="entry name" value="Env_Response_Regulators"/>
</dbReference>
<organism evidence="6 8">
    <name type="scientific">Legionella adelaidensis</name>
    <dbReference type="NCBI Taxonomy" id="45056"/>
    <lineage>
        <taxon>Bacteria</taxon>
        <taxon>Pseudomonadati</taxon>
        <taxon>Pseudomonadota</taxon>
        <taxon>Gammaproteobacteria</taxon>
        <taxon>Legionellales</taxon>
        <taxon>Legionellaceae</taxon>
        <taxon>Legionella</taxon>
    </lineage>
</organism>
<name>A0A0W0R2R1_9GAMM</name>
<evidence type="ECO:0000313" key="9">
    <source>
        <dbReference type="Proteomes" id="UP000281170"/>
    </source>
</evidence>
<dbReference type="InterPro" id="IPR036388">
    <property type="entry name" value="WH-like_DNA-bd_sf"/>
</dbReference>
<dbReference type="AlphaFoldDB" id="A0A0W0R2R1"/>
<dbReference type="SMART" id="SM00100">
    <property type="entry name" value="cNMP"/>
    <property type="match status" value="1"/>
</dbReference>
<dbReference type="Gene3D" id="2.60.120.10">
    <property type="entry name" value="Jelly Rolls"/>
    <property type="match status" value="1"/>
</dbReference>
<accession>A0A0W0R2R1</accession>
<dbReference type="GO" id="GO:0005829">
    <property type="term" value="C:cytosol"/>
    <property type="evidence" value="ECO:0007669"/>
    <property type="project" value="TreeGrafter"/>
</dbReference>
<dbReference type="SUPFAM" id="SSF51206">
    <property type="entry name" value="cAMP-binding domain-like"/>
    <property type="match status" value="1"/>
</dbReference>
<dbReference type="Proteomes" id="UP000281170">
    <property type="component" value="Plasmid 24"/>
</dbReference>
<dbReference type="PANTHER" id="PTHR24567">
    <property type="entry name" value="CRP FAMILY TRANSCRIPTIONAL REGULATORY PROTEIN"/>
    <property type="match status" value="1"/>
</dbReference>
<dbReference type="GO" id="GO:0003677">
    <property type="term" value="F:DNA binding"/>
    <property type="evidence" value="ECO:0007669"/>
    <property type="project" value="UniProtKB-KW"/>
</dbReference>
<dbReference type="PROSITE" id="PS51063">
    <property type="entry name" value="HTH_CRP_2"/>
    <property type="match status" value="1"/>
</dbReference>
<dbReference type="SUPFAM" id="SSF46785">
    <property type="entry name" value="Winged helix' DNA-binding domain"/>
    <property type="match status" value="1"/>
</dbReference>
<geneLocation type="plasmid" evidence="7 9">
    <name>24</name>
</geneLocation>
<reference evidence="6 8" key="1">
    <citation type="submission" date="2015-11" db="EMBL/GenBank/DDBJ databases">
        <title>Identification of large and diverse effector repertoires of 38 Legionella species.</title>
        <authorList>
            <person name="Burstein D."/>
            <person name="Amaro F."/>
            <person name="Zusman T."/>
            <person name="Lifshitz Z."/>
            <person name="Cohen O."/>
            <person name="Gilbert J.A."/>
            <person name="Pupko T."/>
            <person name="Shuman H.A."/>
            <person name="Segal G."/>
        </authorList>
    </citation>
    <scope>NUCLEOTIDE SEQUENCE [LARGE SCALE GENOMIC DNA]</scope>
    <source>
        <strain evidence="6 8">1762-AUS-E</strain>
    </source>
</reference>
<dbReference type="EMBL" id="LNKA01000002">
    <property type="protein sequence ID" value="KTC65305.1"/>
    <property type="molecule type" value="Genomic_DNA"/>
</dbReference>
<dbReference type="InterPro" id="IPR014710">
    <property type="entry name" value="RmlC-like_jellyroll"/>
</dbReference>
<dbReference type="KEGG" id="ladl:NCTC12735_01691"/>
<feature type="domain" description="Cyclic nucleotide-binding" evidence="4">
    <location>
        <begin position="40"/>
        <end position="102"/>
    </location>
</feature>
<evidence type="ECO:0000313" key="8">
    <source>
        <dbReference type="Proteomes" id="UP000054859"/>
    </source>
</evidence>
<keyword evidence="8" id="KW-1185">Reference proteome</keyword>
<dbReference type="PROSITE" id="PS50042">
    <property type="entry name" value="CNMP_BINDING_3"/>
    <property type="match status" value="1"/>
</dbReference>
<keyword evidence="3" id="KW-0804">Transcription</keyword>
<reference evidence="7 9" key="2">
    <citation type="submission" date="2018-12" db="EMBL/GenBank/DDBJ databases">
        <authorList>
            <consortium name="Pathogen Informatics"/>
        </authorList>
    </citation>
    <scope>NUCLEOTIDE SEQUENCE [LARGE SCALE GENOMIC DNA]</scope>
    <source>
        <strain evidence="7 9">NCTC12735</strain>
        <plasmid evidence="9">24</plasmid>
    </source>
</reference>
<keyword evidence="2" id="KW-0238">DNA-binding</keyword>
<dbReference type="PATRIC" id="fig|45056.6.peg.1371"/>
<evidence type="ECO:0000259" key="5">
    <source>
        <dbReference type="PROSITE" id="PS51063"/>
    </source>
</evidence>